<dbReference type="EMBL" id="AP022583">
    <property type="protein sequence ID" value="BBY06022.1"/>
    <property type="molecule type" value="Genomic_DNA"/>
</dbReference>
<dbReference type="Proteomes" id="UP000466894">
    <property type="component" value="Chromosome"/>
</dbReference>
<evidence type="ECO:0000313" key="1">
    <source>
        <dbReference type="EMBL" id="BBY06022.1"/>
    </source>
</evidence>
<accession>A0A7I7PBT4</accession>
<reference evidence="1" key="3">
    <citation type="submission" date="2020-02" db="EMBL/GenBank/DDBJ databases">
        <authorList>
            <person name="Matsumoto Y."/>
            <person name="Motooka D."/>
            <person name="Nakamura S."/>
        </authorList>
    </citation>
    <scope>NUCLEOTIDE SEQUENCE</scope>
    <source>
        <strain evidence="1">JCM 16367</strain>
    </source>
</reference>
<dbReference type="RefSeq" id="WP_083089265.1">
    <property type="nucleotide sequence ID" value="NZ_AP022583.1"/>
</dbReference>
<reference evidence="1 4" key="2">
    <citation type="journal article" date="2019" name="Emerg. Microbes Infect.">
        <title>Comprehensive subspecies identification of 175 nontuberculous mycobacteria species based on 7547 genomic profiles.</title>
        <authorList>
            <person name="Matsumoto Y."/>
            <person name="Kinjo T."/>
            <person name="Motooka D."/>
            <person name="Nabeya D."/>
            <person name="Jung N."/>
            <person name="Uechi K."/>
            <person name="Horii T."/>
            <person name="Iida T."/>
            <person name="Fujita J."/>
            <person name="Nakamura S."/>
        </authorList>
    </citation>
    <scope>NUCLEOTIDE SEQUENCE [LARGE SCALE GENOMIC DNA]</scope>
    <source>
        <strain evidence="1 4">JCM 16367</strain>
    </source>
</reference>
<dbReference type="EMBL" id="MVIC01000046">
    <property type="protein sequence ID" value="ORB11637.1"/>
    <property type="molecule type" value="Genomic_DNA"/>
</dbReference>
<dbReference type="Pfam" id="PF17429">
    <property type="entry name" value="GP70"/>
    <property type="match status" value="1"/>
</dbReference>
<name>A0A7I7PBT4_9MYCO</name>
<gene>
    <name evidence="2" type="ORF">BST37_18720</name>
    <name evidence="1" type="ORF">MNVI_13400</name>
</gene>
<evidence type="ECO:0000313" key="4">
    <source>
        <dbReference type="Proteomes" id="UP000466894"/>
    </source>
</evidence>
<reference evidence="2 3" key="1">
    <citation type="submission" date="2017-02" db="EMBL/GenBank/DDBJ databases">
        <title>The new phylogeny of genus Mycobacterium.</title>
        <authorList>
            <person name="Tortoli E."/>
            <person name="Trovato A."/>
            <person name="Cirillo D.M."/>
        </authorList>
    </citation>
    <scope>NUCLEOTIDE SEQUENCE [LARGE SCALE GENOMIC DNA]</scope>
    <source>
        <strain evidence="2 3">DSM 45145</strain>
    </source>
</reference>
<dbReference type="InterPro" id="IPR035405">
    <property type="entry name" value="GP70"/>
</dbReference>
<dbReference type="Proteomes" id="UP000192374">
    <property type="component" value="Unassembled WGS sequence"/>
</dbReference>
<dbReference type="AlphaFoldDB" id="A0A7I7PBT4"/>
<organism evidence="1 4">
    <name type="scientific">Mycobacterium noviomagense</name>
    <dbReference type="NCBI Taxonomy" id="459858"/>
    <lineage>
        <taxon>Bacteria</taxon>
        <taxon>Bacillati</taxon>
        <taxon>Actinomycetota</taxon>
        <taxon>Actinomycetes</taxon>
        <taxon>Mycobacteriales</taxon>
        <taxon>Mycobacteriaceae</taxon>
        <taxon>Mycobacterium</taxon>
    </lineage>
</organism>
<evidence type="ECO:0000313" key="3">
    <source>
        <dbReference type="Proteomes" id="UP000192374"/>
    </source>
</evidence>
<protein>
    <submittedName>
        <fullName evidence="1">Uncharacterized protein</fullName>
    </submittedName>
</protein>
<keyword evidence="3" id="KW-1185">Reference proteome</keyword>
<evidence type="ECO:0000313" key="2">
    <source>
        <dbReference type="EMBL" id="ORB11637.1"/>
    </source>
</evidence>
<sequence>MTGIKGAGNTAPNLPTIDILNGDAVTMGICEPCWLYVGRITELEGELTSWQFVYRSPLLRASHPMYERMLDHIGGAIQIDSQVIPDHHMMFGEAELALYEPRYGTPE</sequence>
<proteinExistence type="predicted"/>
<dbReference type="KEGG" id="mnv:MNVI_13400"/>